<dbReference type="Proteomes" id="UP000094389">
    <property type="component" value="Unassembled WGS sequence"/>
</dbReference>
<dbReference type="AlphaFoldDB" id="A0A1E4S6X4"/>
<dbReference type="GeneID" id="30992098"/>
<dbReference type="EMBL" id="KV453926">
    <property type="protein sequence ID" value="ODV75271.1"/>
    <property type="molecule type" value="Genomic_DNA"/>
</dbReference>
<organism evidence="1 2">
    <name type="scientific">Cyberlindnera jadinii (strain ATCC 18201 / CBS 1600 / BCRC 20928 / JCM 3617 / NBRC 0987 / NRRL Y-1542)</name>
    <name type="common">Torula yeast</name>
    <name type="synonym">Candida utilis</name>
    <dbReference type="NCBI Taxonomy" id="983966"/>
    <lineage>
        <taxon>Eukaryota</taxon>
        <taxon>Fungi</taxon>
        <taxon>Dikarya</taxon>
        <taxon>Ascomycota</taxon>
        <taxon>Saccharomycotina</taxon>
        <taxon>Saccharomycetes</taxon>
        <taxon>Phaffomycetales</taxon>
        <taxon>Phaffomycetaceae</taxon>
        <taxon>Cyberlindnera</taxon>
    </lineage>
</organism>
<gene>
    <name evidence="1" type="ORF">CYBJADRAFT_43302</name>
</gene>
<keyword evidence="2" id="KW-1185">Reference proteome</keyword>
<accession>A0A1E4S6X4</accession>
<evidence type="ECO:0000313" key="2">
    <source>
        <dbReference type="Proteomes" id="UP000094389"/>
    </source>
</evidence>
<evidence type="ECO:0000313" key="1">
    <source>
        <dbReference type="EMBL" id="ODV75271.1"/>
    </source>
</evidence>
<sequence length="97" mass="11155">MISPSGTSPYWRGKKRCQNRHCWLELIADSISSRSKPKLHELCIAYLYLRMSTVCPFLALFVCPTKPEPNASICINFQRFYGLRNTCTVQTSTHILD</sequence>
<proteinExistence type="predicted"/>
<dbReference type="RefSeq" id="XP_020072310.1">
    <property type="nucleotide sequence ID" value="XM_020217702.1"/>
</dbReference>
<reference evidence="1 2" key="1">
    <citation type="journal article" date="2016" name="Proc. Natl. Acad. Sci. U.S.A.">
        <title>Comparative genomics of biotechnologically important yeasts.</title>
        <authorList>
            <person name="Riley R."/>
            <person name="Haridas S."/>
            <person name="Wolfe K.H."/>
            <person name="Lopes M.R."/>
            <person name="Hittinger C.T."/>
            <person name="Goeker M."/>
            <person name="Salamov A.A."/>
            <person name="Wisecaver J.H."/>
            <person name="Long T.M."/>
            <person name="Calvey C.H."/>
            <person name="Aerts A.L."/>
            <person name="Barry K.W."/>
            <person name="Choi C."/>
            <person name="Clum A."/>
            <person name="Coughlan A.Y."/>
            <person name="Deshpande S."/>
            <person name="Douglass A.P."/>
            <person name="Hanson S.J."/>
            <person name="Klenk H.-P."/>
            <person name="LaButti K.M."/>
            <person name="Lapidus A."/>
            <person name="Lindquist E.A."/>
            <person name="Lipzen A.M."/>
            <person name="Meier-Kolthoff J.P."/>
            <person name="Ohm R.A."/>
            <person name="Otillar R.P."/>
            <person name="Pangilinan J.L."/>
            <person name="Peng Y."/>
            <person name="Rokas A."/>
            <person name="Rosa C.A."/>
            <person name="Scheuner C."/>
            <person name="Sibirny A.A."/>
            <person name="Slot J.C."/>
            <person name="Stielow J.B."/>
            <person name="Sun H."/>
            <person name="Kurtzman C.P."/>
            <person name="Blackwell M."/>
            <person name="Grigoriev I.V."/>
            <person name="Jeffries T.W."/>
        </authorList>
    </citation>
    <scope>NUCLEOTIDE SEQUENCE [LARGE SCALE GENOMIC DNA]</scope>
    <source>
        <strain evidence="2">ATCC 18201 / CBS 1600 / BCRC 20928 / JCM 3617 / NBRC 0987 / NRRL Y-1542</strain>
    </source>
</reference>
<name>A0A1E4S6X4_CYBJN</name>
<protein>
    <submittedName>
        <fullName evidence="1">Uncharacterized protein</fullName>
    </submittedName>
</protein>